<comment type="caution">
    <text evidence="1">The sequence shown here is derived from an EMBL/GenBank/DDBJ whole genome shotgun (WGS) entry which is preliminary data.</text>
</comment>
<gene>
    <name evidence="1" type="ORF">RPERSI_LOCUS25112</name>
</gene>
<sequence length="369" mass="42954">MKVDKCVVVRYGELFLKGKNRRFFIQKLVTNLIIVCQKNHLENLRIKRFFDQLMISAKEENQLLRLLPLLEKVFGISVFYLTYYLSSDLTELHQFAENLADYYPIEFRSFKLDIKRNDKTFPETSAVLREKLGGKIKSKYHLKVDLTSPEKIFYIRIYRQFILFFAERKKGLGGLPVGSTGQVLLLLSGGIDSPVAAYQLMKRGCEVIYLHFYYQTEGQEKILALEEKLQPYNNYSPTTYLVNFQSFLTEIRHVSQEKYRLIILKRMFVRLANRLAEKLTIPALASGDCLAQVSSQTLESLAVIYQISSQLVLWPLLTYSKEEIITQAKKIDTYNLSCQKYSDCCALFEPRRPVTKPKKAIVEKLEKEI</sequence>
<dbReference type="EMBL" id="CAJVQC010082201">
    <property type="protein sequence ID" value="CAG8819348.1"/>
    <property type="molecule type" value="Genomic_DNA"/>
</dbReference>
<evidence type="ECO:0000313" key="2">
    <source>
        <dbReference type="Proteomes" id="UP000789920"/>
    </source>
</evidence>
<feature type="non-terminal residue" evidence="1">
    <location>
        <position position="369"/>
    </location>
</feature>
<name>A0ACA9RZI7_9GLOM</name>
<proteinExistence type="predicted"/>
<keyword evidence="2" id="KW-1185">Reference proteome</keyword>
<reference evidence="1" key="1">
    <citation type="submission" date="2021-06" db="EMBL/GenBank/DDBJ databases">
        <authorList>
            <person name="Kallberg Y."/>
            <person name="Tangrot J."/>
            <person name="Rosling A."/>
        </authorList>
    </citation>
    <scope>NUCLEOTIDE SEQUENCE</scope>
    <source>
        <strain evidence="1">MA461A</strain>
    </source>
</reference>
<evidence type="ECO:0000313" key="1">
    <source>
        <dbReference type="EMBL" id="CAG8819348.1"/>
    </source>
</evidence>
<dbReference type="Proteomes" id="UP000789920">
    <property type="component" value="Unassembled WGS sequence"/>
</dbReference>
<accession>A0ACA9RZI7</accession>
<protein>
    <submittedName>
        <fullName evidence="1">26982_t:CDS:1</fullName>
    </submittedName>
</protein>
<organism evidence="1 2">
    <name type="scientific">Racocetra persica</name>
    <dbReference type="NCBI Taxonomy" id="160502"/>
    <lineage>
        <taxon>Eukaryota</taxon>
        <taxon>Fungi</taxon>
        <taxon>Fungi incertae sedis</taxon>
        <taxon>Mucoromycota</taxon>
        <taxon>Glomeromycotina</taxon>
        <taxon>Glomeromycetes</taxon>
        <taxon>Diversisporales</taxon>
        <taxon>Gigasporaceae</taxon>
        <taxon>Racocetra</taxon>
    </lineage>
</organism>